<dbReference type="Pfam" id="PF07336">
    <property type="entry name" value="ABATE"/>
    <property type="match status" value="1"/>
</dbReference>
<dbReference type="PANTHER" id="PTHR35525">
    <property type="entry name" value="BLL6575 PROTEIN"/>
    <property type="match status" value="1"/>
</dbReference>
<dbReference type="PANTHER" id="PTHR35525:SF3">
    <property type="entry name" value="BLL6575 PROTEIN"/>
    <property type="match status" value="1"/>
</dbReference>
<keyword evidence="3" id="KW-1185">Reference proteome</keyword>
<sequence length="208" mass="22861">MERCLAVELTRTIRHDGQGGVRDTLASPADVAEWLAAQADLLPPDFPAHQVPLDDTTHAQLVELRGAIRFLFADVVRAHTGPDAEAGQLVADTRRVRSPDAAVRQLNAAAAAAPQVLRLTWPDNDGRPATPRADRLLLTEDQRAALVALLANSAIALLTGPERDRLRACPAPRCVHYFIQAHPRQQWCKPSCGNRTRVARYYQRHLPG</sequence>
<dbReference type="InterPro" id="IPR021005">
    <property type="entry name" value="Znf_CGNR"/>
</dbReference>
<organism evidence="2 3">
    <name type="scientific">Goodfellowiella coeruleoviolacea</name>
    <dbReference type="NCBI Taxonomy" id="334858"/>
    <lineage>
        <taxon>Bacteria</taxon>
        <taxon>Bacillati</taxon>
        <taxon>Actinomycetota</taxon>
        <taxon>Actinomycetes</taxon>
        <taxon>Pseudonocardiales</taxon>
        <taxon>Pseudonocardiaceae</taxon>
        <taxon>Goodfellowiella</taxon>
    </lineage>
</organism>
<dbReference type="AlphaFoldDB" id="A0AAE3GI85"/>
<protein>
    <submittedName>
        <fullName evidence="2">CGNR zinc finger domain-containing protein</fullName>
    </submittedName>
</protein>
<dbReference type="RefSeq" id="WP_253775060.1">
    <property type="nucleotide sequence ID" value="NZ_JAMTCK010000011.1"/>
</dbReference>
<dbReference type="Pfam" id="PF11706">
    <property type="entry name" value="zf-CGNR"/>
    <property type="match status" value="1"/>
</dbReference>
<dbReference type="Gene3D" id="1.10.3300.10">
    <property type="entry name" value="Jann2411-like domain"/>
    <property type="match status" value="1"/>
</dbReference>
<evidence type="ECO:0000259" key="1">
    <source>
        <dbReference type="Pfam" id="PF11706"/>
    </source>
</evidence>
<dbReference type="InterPro" id="IPR010852">
    <property type="entry name" value="ABATE"/>
</dbReference>
<dbReference type="SUPFAM" id="SSF160904">
    <property type="entry name" value="Jann2411-like"/>
    <property type="match status" value="1"/>
</dbReference>
<proteinExistence type="predicted"/>
<reference evidence="2" key="1">
    <citation type="submission" date="2022-06" db="EMBL/GenBank/DDBJ databases">
        <title>Genomic Encyclopedia of Archaeal and Bacterial Type Strains, Phase II (KMG-II): from individual species to whole genera.</title>
        <authorList>
            <person name="Goeker M."/>
        </authorList>
    </citation>
    <scope>NUCLEOTIDE SEQUENCE</scope>
    <source>
        <strain evidence="2">DSM 43935</strain>
    </source>
</reference>
<dbReference type="InterPro" id="IPR023286">
    <property type="entry name" value="ABATE_dom_sf"/>
</dbReference>
<evidence type="ECO:0000313" key="3">
    <source>
        <dbReference type="Proteomes" id="UP001206128"/>
    </source>
</evidence>
<dbReference type="EMBL" id="JAMTCK010000011">
    <property type="protein sequence ID" value="MCP2167819.1"/>
    <property type="molecule type" value="Genomic_DNA"/>
</dbReference>
<name>A0AAE3GI85_9PSEU</name>
<accession>A0AAE3GI85</accession>
<gene>
    <name evidence="2" type="ORF">LX83_004692</name>
</gene>
<evidence type="ECO:0000313" key="2">
    <source>
        <dbReference type="EMBL" id="MCP2167819.1"/>
    </source>
</evidence>
<dbReference type="Proteomes" id="UP001206128">
    <property type="component" value="Unassembled WGS sequence"/>
</dbReference>
<comment type="caution">
    <text evidence="2">The sequence shown here is derived from an EMBL/GenBank/DDBJ whole genome shotgun (WGS) entry which is preliminary data.</text>
</comment>
<feature type="domain" description="Zinc finger CGNR" evidence="1">
    <location>
        <begin position="165"/>
        <end position="205"/>
    </location>
</feature>